<keyword evidence="4" id="KW-1185">Reference proteome</keyword>
<name>A0A1E5V4U2_9POAL</name>
<dbReference type="PANTHER" id="PTHR35296">
    <property type="entry name" value="EXPRESSED PROTEIN"/>
    <property type="match status" value="1"/>
</dbReference>
<evidence type="ECO:0000256" key="2">
    <source>
        <dbReference type="SAM" id="MobiDB-lite"/>
    </source>
</evidence>
<organism evidence="3 4">
    <name type="scientific">Dichanthelium oligosanthes</name>
    <dbReference type="NCBI Taxonomy" id="888268"/>
    <lineage>
        <taxon>Eukaryota</taxon>
        <taxon>Viridiplantae</taxon>
        <taxon>Streptophyta</taxon>
        <taxon>Embryophyta</taxon>
        <taxon>Tracheophyta</taxon>
        <taxon>Spermatophyta</taxon>
        <taxon>Magnoliopsida</taxon>
        <taxon>Liliopsida</taxon>
        <taxon>Poales</taxon>
        <taxon>Poaceae</taxon>
        <taxon>PACMAD clade</taxon>
        <taxon>Panicoideae</taxon>
        <taxon>Panicodae</taxon>
        <taxon>Paniceae</taxon>
        <taxon>Dichantheliinae</taxon>
        <taxon>Dichanthelium</taxon>
    </lineage>
</organism>
<sequence>LAVGCYAFLTRSHRTAGGYHQLDVFASAVEVETTSARVKSVFHVDSAVLEAGLVRRLRATAGRRAPGGGVAVAVDTLLFEYLLWLSTKADGSDMGRPRPTERDGGGGGEGMEETGR</sequence>
<evidence type="ECO:0000313" key="4">
    <source>
        <dbReference type="Proteomes" id="UP000095767"/>
    </source>
</evidence>
<evidence type="ECO:0000313" key="3">
    <source>
        <dbReference type="EMBL" id="OEL20087.1"/>
    </source>
</evidence>
<protein>
    <submittedName>
        <fullName evidence="3">Uncharacterized protein</fullName>
    </submittedName>
</protein>
<comment type="caution">
    <text evidence="3">The sequence shown here is derived from an EMBL/GenBank/DDBJ whole genome shotgun (WGS) entry which is preliminary data.</text>
</comment>
<gene>
    <name evidence="3" type="ORF">BAE44_0018895</name>
</gene>
<feature type="region of interest" description="Disordered" evidence="2">
    <location>
        <begin position="89"/>
        <end position="116"/>
    </location>
</feature>
<dbReference type="PANTHER" id="PTHR35296:SF1">
    <property type="entry name" value="OS02G0445700 PROTEIN"/>
    <property type="match status" value="1"/>
</dbReference>
<dbReference type="GO" id="GO:0009733">
    <property type="term" value="P:response to auxin"/>
    <property type="evidence" value="ECO:0007669"/>
    <property type="project" value="InterPro"/>
</dbReference>
<dbReference type="InterPro" id="IPR003676">
    <property type="entry name" value="SAUR_fam"/>
</dbReference>
<dbReference type="EMBL" id="LWDX02051845">
    <property type="protein sequence ID" value="OEL20087.1"/>
    <property type="molecule type" value="Genomic_DNA"/>
</dbReference>
<comment type="similarity">
    <text evidence="1">Belongs to the ARG7 family.</text>
</comment>
<evidence type="ECO:0000256" key="1">
    <source>
        <dbReference type="ARBA" id="ARBA00006974"/>
    </source>
</evidence>
<proteinExistence type="inferred from homology"/>
<accession>A0A1E5V4U2</accession>
<reference evidence="3 4" key="1">
    <citation type="submission" date="2016-09" db="EMBL/GenBank/DDBJ databases">
        <title>The draft genome of Dichanthelium oligosanthes: A C3 panicoid grass species.</title>
        <authorList>
            <person name="Studer A.J."/>
            <person name="Schnable J.C."/>
            <person name="Brutnell T.P."/>
        </authorList>
    </citation>
    <scope>NUCLEOTIDE SEQUENCE [LARGE SCALE GENOMIC DNA]</scope>
    <source>
        <strain evidence="4">cv. Kellogg 1175</strain>
        <tissue evidence="3">Leaf</tissue>
    </source>
</reference>
<feature type="non-terminal residue" evidence="3">
    <location>
        <position position="1"/>
    </location>
</feature>
<dbReference type="AlphaFoldDB" id="A0A1E5V4U2"/>
<dbReference type="Proteomes" id="UP000095767">
    <property type="component" value="Unassembled WGS sequence"/>
</dbReference>
<feature type="compositionally biased region" description="Basic and acidic residues" evidence="2">
    <location>
        <begin position="90"/>
        <end position="104"/>
    </location>
</feature>